<evidence type="ECO:0000256" key="2">
    <source>
        <dbReference type="SAM" id="Phobius"/>
    </source>
</evidence>
<evidence type="ECO:0000313" key="4">
    <source>
        <dbReference type="Proteomes" id="UP001175228"/>
    </source>
</evidence>
<name>A0AA39PXB9_9AGAR</name>
<sequence length="162" mass="17586">MAVISTSIQSIITATVTLTNIGPETPSLSAPSSLQTSSSNSHRKATQAVIAASVLGALVAVIVVTIILVLWHRRRHSHKNVDGDAVTSNDSRRLSQISQISRTAYEDEIERLRQLVRFIDEEMNFSSAPPSYHGSRSRIDVSNPFGRSSSPVPPVPPHEIAH</sequence>
<evidence type="ECO:0000256" key="1">
    <source>
        <dbReference type="SAM" id="MobiDB-lite"/>
    </source>
</evidence>
<evidence type="ECO:0000313" key="3">
    <source>
        <dbReference type="EMBL" id="KAK0492318.1"/>
    </source>
</evidence>
<reference evidence="3" key="1">
    <citation type="submission" date="2023-06" db="EMBL/GenBank/DDBJ databases">
        <authorList>
            <consortium name="Lawrence Berkeley National Laboratory"/>
            <person name="Ahrendt S."/>
            <person name="Sahu N."/>
            <person name="Indic B."/>
            <person name="Wong-Bajracharya J."/>
            <person name="Merenyi Z."/>
            <person name="Ke H.-M."/>
            <person name="Monk M."/>
            <person name="Kocsube S."/>
            <person name="Drula E."/>
            <person name="Lipzen A."/>
            <person name="Balint B."/>
            <person name="Henrissat B."/>
            <person name="Andreopoulos B."/>
            <person name="Martin F.M."/>
            <person name="Harder C.B."/>
            <person name="Rigling D."/>
            <person name="Ford K.L."/>
            <person name="Foster G.D."/>
            <person name="Pangilinan J."/>
            <person name="Papanicolaou A."/>
            <person name="Barry K."/>
            <person name="LaButti K."/>
            <person name="Viragh M."/>
            <person name="Koriabine M."/>
            <person name="Yan M."/>
            <person name="Riley R."/>
            <person name="Champramary S."/>
            <person name="Plett K.L."/>
            <person name="Tsai I.J."/>
            <person name="Slot J."/>
            <person name="Sipos G."/>
            <person name="Plett J."/>
            <person name="Nagy L.G."/>
            <person name="Grigoriev I.V."/>
        </authorList>
    </citation>
    <scope>NUCLEOTIDE SEQUENCE</scope>
    <source>
        <strain evidence="3">HWK02</strain>
    </source>
</reference>
<proteinExistence type="predicted"/>
<dbReference type="AlphaFoldDB" id="A0AA39PXB9"/>
<feature type="compositionally biased region" description="Pro residues" evidence="1">
    <location>
        <begin position="151"/>
        <end position="162"/>
    </location>
</feature>
<accession>A0AA39PXB9</accession>
<keyword evidence="2" id="KW-0472">Membrane</keyword>
<keyword evidence="2" id="KW-1133">Transmembrane helix</keyword>
<gene>
    <name evidence="3" type="ORF">EDD18DRAFT_510378</name>
</gene>
<protein>
    <submittedName>
        <fullName evidence="3">Uncharacterized protein</fullName>
    </submittedName>
</protein>
<dbReference type="Proteomes" id="UP001175228">
    <property type="component" value="Unassembled WGS sequence"/>
</dbReference>
<organism evidence="3 4">
    <name type="scientific">Armillaria luteobubalina</name>
    <dbReference type="NCBI Taxonomy" id="153913"/>
    <lineage>
        <taxon>Eukaryota</taxon>
        <taxon>Fungi</taxon>
        <taxon>Dikarya</taxon>
        <taxon>Basidiomycota</taxon>
        <taxon>Agaricomycotina</taxon>
        <taxon>Agaricomycetes</taxon>
        <taxon>Agaricomycetidae</taxon>
        <taxon>Agaricales</taxon>
        <taxon>Marasmiineae</taxon>
        <taxon>Physalacriaceae</taxon>
        <taxon>Armillaria</taxon>
    </lineage>
</organism>
<feature type="region of interest" description="Disordered" evidence="1">
    <location>
        <begin position="127"/>
        <end position="162"/>
    </location>
</feature>
<keyword evidence="2" id="KW-0812">Transmembrane</keyword>
<dbReference type="EMBL" id="JAUEPU010000030">
    <property type="protein sequence ID" value="KAK0492318.1"/>
    <property type="molecule type" value="Genomic_DNA"/>
</dbReference>
<comment type="caution">
    <text evidence="3">The sequence shown here is derived from an EMBL/GenBank/DDBJ whole genome shotgun (WGS) entry which is preliminary data.</text>
</comment>
<keyword evidence="4" id="KW-1185">Reference proteome</keyword>
<feature type="transmembrane region" description="Helical" evidence="2">
    <location>
        <begin position="48"/>
        <end position="71"/>
    </location>
</feature>